<keyword evidence="2" id="KW-0813">Transport</keyword>
<keyword evidence="3" id="KW-1003">Cell membrane</keyword>
<evidence type="ECO:0000256" key="8">
    <source>
        <dbReference type="SAM" id="MobiDB-lite"/>
    </source>
</evidence>
<dbReference type="PANTHER" id="PTHR43791:SF39">
    <property type="entry name" value="TRANSPORTER LIZ1_SEO1, PUTATIVE (AFU_ORTHOLOGUE AFUA_3G00980)-RELATED"/>
    <property type="match status" value="1"/>
</dbReference>
<dbReference type="GeneID" id="28734671"/>
<dbReference type="SUPFAM" id="SSF103473">
    <property type="entry name" value="MFS general substrate transporter"/>
    <property type="match status" value="1"/>
</dbReference>
<keyword evidence="11" id="KW-1185">Reference proteome</keyword>
<feature type="compositionally biased region" description="Basic and acidic residues" evidence="8">
    <location>
        <begin position="26"/>
        <end position="35"/>
    </location>
</feature>
<dbReference type="GO" id="GO:0005886">
    <property type="term" value="C:plasma membrane"/>
    <property type="evidence" value="ECO:0007669"/>
    <property type="project" value="UniProtKB-SubCell"/>
</dbReference>
<feature type="transmembrane region" description="Helical" evidence="9">
    <location>
        <begin position="241"/>
        <end position="265"/>
    </location>
</feature>
<feature type="transmembrane region" description="Helical" evidence="9">
    <location>
        <begin position="352"/>
        <end position="371"/>
    </location>
</feature>
<dbReference type="AlphaFoldDB" id="A0A0N1P2F4"/>
<feature type="transmembrane region" description="Helical" evidence="9">
    <location>
        <begin position="475"/>
        <end position="496"/>
    </location>
</feature>
<feature type="transmembrane region" description="Helical" evidence="9">
    <location>
        <begin position="409"/>
        <end position="429"/>
    </location>
</feature>
<organism evidence="10 11">
    <name type="scientific">Cyphellophora attinorum</name>
    <dbReference type="NCBI Taxonomy" id="1664694"/>
    <lineage>
        <taxon>Eukaryota</taxon>
        <taxon>Fungi</taxon>
        <taxon>Dikarya</taxon>
        <taxon>Ascomycota</taxon>
        <taxon>Pezizomycotina</taxon>
        <taxon>Eurotiomycetes</taxon>
        <taxon>Chaetothyriomycetidae</taxon>
        <taxon>Chaetothyriales</taxon>
        <taxon>Cyphellophoraceae</taxon>
        <taxon>Cyphellophora</taxon>
    </lineage>
</organism>
<sequence>MATEKQALDAGITTHIQDITVVPKHEHSVDSKGDVESSQDSALPRATDPIVAETPKRTWRSYIWDSLDKDPKERKLVFKLDCALLTIGCLGYFVKFLDQVNINNAFVSGMKEDLGMLGNQLNYMQTAWSVGYVLGGVPSNILLTRVRPSLFIPCIEIMWGVLTFSLVACKSWQTMCAVRFFVGLFESALFPGFIYIIGSWYRKDELAKRTCIFQITNAIGGMFSGYLMAATYRLEGVGGFYGWQWLFIVDGIITMPIAIAGFFVLPDLPESTRAWYLSPDERKLCVDRMVVEGRALRQPYTKAKIMKFITGWHWWVLVPMYVVWNNGTAGAQPIFQQYLKSTKQYTVQEINVYPTIGGVVQIVSTLAFAWTSDTVLKGRRWPAILIGAVVNIICYGSLWAWNIPTGWKWAVYIINPVGAATAGLIMSWANEVCTADNEERAIVTGSMNQFAYAFQIWVPLLAWQQVKQPRYTAGFALVTVLNVALIGIVTVCLYMLRQVRLWKVAQ</sequence>
<gene>
    <name evidence="10" type="ORF">AB675_2793</name>
</gene>
<comment type="caution">
    <text evidence="10">The sequence shown here is derived from an EMBL/GenBank/DDBJ whole genome shotgun (WGS) entry which is preliminary data.</text>
</comment>
<feature type="transmembrane region" description="Helical" evidence="9">
    <location>
        <begin position="150"/>
        <end position="168"/>
    </location>
</feature>
<dbReference type="VEuPathDB" id="FungiDB:AB675_2793"/>
<dbReference type="Proteomes" id="UP000038010">
    <property type="component" value="Unassembled WGS sequence"/>
</dbReference>
<dbReference type="InterPro" id="IPR036259">
    <property type="entry name" value="MFS_trans_sf"/>
</dbReference>
<feature type="transmembrane region" description="Helical" evidence="9">
    <location>
        <begin position="210"/>
        <end position="229"/>
    </location>
</feature>
<dbReference type="GO" id="GO:0022857">
    <property type="term" value="F:transmembrane transporter activity"/>
    <property type="evidence" value="ECO:0007669"/>
    <property type="project" value="InterPro"/>
</dbReference>
<evidence type="ECO:0000256" key="1">
    <source>
        <dbReference type="ARBA" id="ARBA00004651"/>
    </source>
</evidence>
<keyword evidence="6 9" id="KW-0472">Membrane</keyword>
<keyword evidence="5 9" id="KW-1133">Transmembrane helix</keyword>
<reference evidence="10 11" key="1">
    <citation type="submission" date="2015-06" db="EMBL/GenBank/DDBJ databases">
        <title>Draft genome of the ant-associated black yeast Phialophora attae CBS 131958.</title>
        <authorList>
            <person name="Moreno L.F."/>
            <person name="Stielow B.J."/>
            <person name="de Hoog S."/>
            <person name="Vicente V.A."/>
            <person name="Weiss V.A."/>
            <person name="de Vries M."/>
            <person name="Cruz L.M."/>
            <person name="Souza E.M."/>
        </authorList>
    </citation>
    <scope>NUCLEOTIDE SEQUENCE [LARGE SCALE GENOMIC DNA]</scope>
    <source>
        <strain evidence="10 11">CBS 131958</strain>
    </source>
</reference>
<evidence type="ECO:0000256" key="2">
    <source>
        <dbReference type="ARBA" id="ARBA00022448"/>
    </source>
</evidence>
<protein>
    <submittedName>
        <fullName evidence="10">Pantothenate transporter liz1</fullName>
    </submittedName>
</protein>
<dbReference type="OrthoDB" id="3639251at2759"/>
<accession>A0A0N1P2F4</accession>
<comment type="similarity">
    <text evidence="7">Belongs to the major facilitator superfamily. Allantoate permease family.</text>
</comment>
<dbReference type="RefSeq" id="XP_018005165.1">
    <property type="nucleotide sequence ID" value="XM_018142791.1"/>
</dbReference>
<dbReference type="FunFam" id="1.20.1250.20:FF:000386">
    <property type="entry name" value="MFS general substrate transporter"/>
    <property type="match status" value="1"/>
</dbReference>
<evidence type="ECO:0000256" key="4">
    <source>
        <dbReference type="ARBA" id="ARBA00022692"/>
    </source>
</evidence>
<dbReference type="InterPro" id="IPR011701">
    <property type="entry name" value="MFS"/>
</dbReference>
<feature type="transmembrane region" description="Helical" evidence="9">
    <location>
        <begin position="383"/>
        <end position="403"/>
    </location>
</feature>
<dbReference type="FunFam" id="1.20.1250.20:FF:000065">
    <property type="entry name" value="Putative MFS pantothenate transporter"/>
    <property type="match status" value="1"/>
</dbReference>
<evidence type="ECO:0000256" key="7">
    <source>
        <dbReference type="ARBA" id="ARBA00037968"/>
    </source>
</evidence>
<evidence type="ECO:0000256" key="6">
    <source>
        <dbReference type="ARBA" id="ARBA00023136"/>
    </source>
</evidence>
<feature type="region of interest" description="Disordered" evidence="8">
    <location>
        <begin position="26"/>
        <end position="46"/>
    </location>
</feature>
<dbReference type="Pfam" id="PF07690">
    <property type="entry name" value="MFS_1"/>
    <property type="match status" value="1"/>
</dbReference>
<dbReference type="PANTHER" id="PTHR43791">
    <property type="entry name" value="PERMEASE-RELATED"/>
    <property type="match status" value="1"/>
</dbReference>
<feature type="transmembrane region" description="Helical" evidence="9">
    <location>
        <begin position="441"/>
        <end position="463"/>
    </location>
</feature>
<comment type="subcellular location">
    <subcellularLocation>
        <location evidence="1">Cell membrane</location>
        <topology evidence="1">Multi-pass membrane protein</topology>
    </subcellularLocation>
</comment>
<feature type="transmembrane region" description="Helical" evidence="9">
    <location>
        <begin position="305"/>
        <end position="324"/>
    </location>
</feature>
<keyword evidence="4 9" id="KW-0812">Transmembrane</keyword>
<evidence type="ECO:0000313" key="11">
    <source>
        <dbReference type="Proteomes" id="UP000038010"/>
    </source>
</evidence>
<dbReference type="Gene3D" id="1.20.1250.20">
    <property type="entry name" value="MFS general substrate transporter like domains"/>
    <property type="match status" value="2"/>
</dbReference>
<evidence type="ECO:0000256" key="5">
    <source>
        <dbReference type="ARBA" id="ARBA00022989"/>
    </source>
</evidence>
<name>A0A0N1P2F4_9EURO</name>
<feature type="transmembrane region" description="Helical" evidence="9">
    <location>
        <begin position="76"/>
        <end position="94"/>
    </location>
</feature>
<evidence type="ECO:0000256" key="3">
    <source>
        <dbReference type="ARBA" id="ARBA00022475"/>
    </source>
</evidence>
<evidence type="ECO:0000256" key="9">
    <source>
        <dbReference type="SAM" id="Phobius"/>
    </source>
</evidence>
<dbReference type="EMBL" id="LFJN01000002">
    <property type="protein sequence ID" value="KPI45202.1"/>
    <property type="molecule type" value="Genomic_DNA"/>
</dbReference>
<feature type="transmembrane region" description="Helical" evidence="9">
    <location>
        <begin position="123"/>
        <end position="143"/>
    </location>
</feature>
<evidence type="ECO:0000313" key="10">
    <source>
        <dbReference type="EMBL" id="KPI45202.1"/>
    </source>
</evidence>
<proteinExistence type="inferred from homology"/>
<feature type="transmembrane region" description="Helical" evidence="9">
    <location>
        <begin position="180"/>
        <end position="198"/>
    </location>
</feature>